<feature type="region of interest" description="Disordered" evidence="1">
    <location>
        <begin position="57"/>
        <end position="93"/>
    </location>
</feature>
<accession>A0A9P1DWY6</accession>
<dbReference type="PANTHER" id="PTHR15503">
    <property type="entry name" value="LDOC1 RELATED"/>
    <property type="match status" value="1"/>
</dbReference>
<dbReference type="PROSITE" id="PS00141">
    <property type="entry name" value="ASP_PROTEASE"/>
    <property type="match status" value="1"/>
</dbReference>
<dbReference type="AlphaFoldDB" id="A0A9P1DWY6"/>
<gene>
    <name evidence="3" type="ORF">CEURO_LOCUS691</name>
</gene>
<dbReference type="GO" id="GO:0004190">
    <property type="term" value="F:aspartic-type endopeptidase activity"/>
    <property type="evidence" value="ECO:0007669"/>
    <property type="project" value="InterPro"/>
</dbReference>
<protein>
    <recommendedName>
        <fullName evidence="2">Retrotransposon gag domain-containing protein</fullName>
    </recommendedName>
</protein>
<organism evidence="3 4">
    <name type="scientific">Cuscuta europaea</name>
    <name type="common">European dodder</name>
    <dbReference type="NCBI Taxonomy" id="41803"/>
    <lineage>
        <taxon>Eukaryota</taxon>
        <taxon>Viridiplantae</taxon>
        <taxon>Streptophyta</taxon>
        <taxon>Embryophyta</taxon>
        <taxon>Tracheophyta</taxon>
        <taxon>Spermatophyta</taxon>
        <taxon>Magnoliopsida</taxon>
        <taxon>eudicotyledons</taxon>
        <taxon>Gunneridae</taxon>
        <taxon>Pentapetalae</taxon>
        <taxon>asterids</taxon>
        <taxon>lamiids</taxon>
        <taxon>Solanales</taxon>
        <taxon>Convolvulaceae</taxon>
        <taxon>Cuscuteae</taxon>
        <taxon>Cuscuta</taxon>
        <taxon>Cuscuta subgen. Cuscuta</taxon>
    </lineage>
</organism>
<dbReference type="PANTHER" id="PTHR15503:SF22">
    <property type="entry name" value="TRANSPOSON TY3-I GAG POLYPROTEIN"/>
    <property type="match status" value="1"/>
</dbReference>
<feature type="compositionally biased region" description="Polar residues" evidence="1">
    <location>
        <begin position="298"/>
        <end position="323"/>
    </location>
</feature>
<evidence type="ECO:0000313" key="4">
    <source>
        <dbReference type="Proteomes" id="UP001152484"/>
    </source>
</evidence>
<keyword evidence="4" id="KW-1185">Reference proteome</keyword>
<dbReference type="EMBL" id="CAMAPE010000002">
    <property type="protein sequence ID" value="CAH9054680.1"/>
    <property type="molecule type" value="Genomic_DNA"/>
</dbReference>
<dbReference type="GO" id="GO:0006508">
    <property type="term" value="P:proteolysis"/>
    <property type="evidence" value="ECO:0007669"/>
    <property type="project" value="InterPro"/>
</dbReference>
<feature type="compositionally biased region" description="Low complexity" evidence="1">
    <location>
        <begin position="77"/>
        <end position="88"/>
    </location>
</feature>
<dbReference type="InterPro" id="IPR021109">
    <property type="entry name" value="Peptidase_aspartic_dom_sf"/>
</dbReference>
<dbReference type="SUPFAM" id="SSF50630">
    <property type="entry name" value="Acid proteases"/>
    <property type="match status" value="1"/>
</dbReference>
<dbReference type="InterPro" id="IPR032567">
    <property type="entry name" value="RTL1-rel"/>
</dbReference>
<dbReference type="Pfam" id="PF03732">
    <property type="entry name" value="Retrotrans_gag"/>
    <property type="match status" value="1"/>
</dbReference>
<evidence type="ECO:0000256" key="1">
    <source>
        <dbReference type="SAM" id="MobiDB-lite"/>
    </source>
</evidence>
<feature type="domain" description="Retrotransposon gag" evidence="2">
    <location>
        <begin position="145"/>
        <end position="234"/>
    </location>
</feature>
<evidence type="ECO:0000259" key="2">
    <source>
        <dbReference type="Pfam" id="PF03732"/>
    </source>
</evidence>
<comment type="caution">
    <text evidence="3">The sequence shown here is derived from an EMBL/GenBank/DDBJ whole genome shotgun (WGS) entry which is preliminary data.</text>
</comment>
<dbReference type="InterPro" id="IPR005162">
    <property type="entry name" value="Retrotrans_gag_dom"/>
</dbReference>
<dbReference type="InterPro" id="IPR001969">
    <property type="entry name" value="Aspartic_peptidase_AS"/>
</dbReference>
<proteinExistence type="predicted"/>
<dbReference type="Proteomes" id="UP001152484">
    <property type="component" value="Unassembled WGS sequence"/>
</dbReference>
<dbReference type="Pfam" id="PF08284">
    <property type="entry name" value="RVP_2"/>
    <property type="match status" value="1"/>
</dbReference>
<dbReference type="OrthoDB" id="1719340at2759"/>
<sequence>MVRTRAKMDIRMDSVERKLMEVQAEMKEELQSAVNDQRSALENLAATLTASMAALSEQFRSRERSRSPQHHPTRLDNIPINSGGNPNPYHLPPHRIHEDFNRFTVPNGRKIDLPVFTGDNAYNWIVRMERYFRLNRITEEEQVEVAVVAMEGRAINWFIWWEHQTDRRNWDTLKTALIRRFQPDLIQNPYGPMLSLKQLGTVREFRDEFELVIAPQINVDMGILRGIFINGLKEEIKAELKLHNSNSLTEVMDKALLIESRNEAIYLRRKEEDRLSWKEKGPTTSKSQAWFDGFKSKPGNSWPSNTGKTAVDSKSNTTWSNPVGTKITEIHPSGIKRLGPQLSQDEYQERSRKGLCFKCGERWNREHTCKLKNYKLILVEDSEGENEPEEPEVEIQEEEETVMESKSMQLSLMSKEGIPSMRAFKVRGYLNWGQKNQPVEILIDSGASHNFISHRLVDHLSLPYNTISAYKVQIGNGELIHNNGRCEKLNLQLQDTAIQQDFYILELGGTDLVLGMEWLTGLGDVEINFLKQSIKWEEKKQQKIQRDPHLNSLEISLKTLTKILQDAGDGYLMYCVGRQKQSKKIRRMKQYGKKFWLSFLKFVSL</sequence>
<name>A0A9P1DWY6_CUSEU</name>
<dbReference type="CDD" id="cd00303">
    <property type="entry name" value="retropepsin_like"/>
    <property type="match status" value="1"/>
</dbReference>
<reference evidence="3" key="1">
    <citation type="submission" date="2022-07" db="EMBL/GenBank/DDBJ databases">
        <authorList>
            <person name="Macas J."/>
            <person name="Novak P."/>
            <person name="Neumann P."/>
        </authorList>
    </citation>
    <scope>NUCLEOTIDE SEQUENCE</scope>
</reference>
<feature type="region of interest" description="Disordered" evidence="1">
    <location>
        <begin position="298"/>
        <end position="327"/>
    </location>
</feature>
<dbReference type="Gene3D" id="2.40.70.10">
    <property type="entry name" value="Acid Proteases"/>
    <property type="match status" value="1"/>
</dbReference>
<evidence type="ECO:0000313" key="3">
    <source>
        <dbReference type="EMBL" id="CAH9054680.1"/>
    </source>
</evidence>